<gene>
    <name evidence="2" type="ORF">SAMN06295933_1907</name>
</gene>
<protein>
    <submittedName>
        <fullName evidence="2">Glycosyl transferases group 1</fullName>
    </submittedName>
</protein>
<evidence type="ECO:0000259" key="1">
    <source>
        <dbReference type="Pfam" id="PF13524"/>
    </source>
</evidence>
<keyword evidence="2" id="KW-0808">Transferase</keyword>
<sequence>MVDAFKAAGHDVRCIYTTVREVDVLYELEKLEFAPDILLQQESLGCRVFLNGLASIDCVRLFWSVDTHMNMHWHGLYGSMFDGVLTTQKRYVSALEKVCTAEICWVPWMGGRLGPETGTEPGLIPYTKRKHDMTFVGRVSPQRPSRKLFVDFLKGNYNLNLVDGLNYSEMMSLYKQTKIVPNEALFGEVNFRLFEACSCGCAVVTPFVGDELGELFEIGKEIAVYNDVLELKDILDRFRNNPKLAAEMGLAAYERVLRDHMPADRGNRILDFAYGLTPRSIDESDNTFLLTQIKAVLAEAGDTTVTWRNVVELLMVSSPGVPRDTILFRILAKESMTSEFLKIAQTYVGNAVGVEDAGFNMAASIGSSKIGNWDLAKYFWFRYITRAQSNKVESPRDYAHLLMLWGRELSRIGITMSPGVAFNEDADMPTCASHCLFAALRLDPQNLEIYKRLDALFTGVAGTESLRLGFLSHLSMHYPDDWRVSADLGIVSLKVFRLDEGLAELSNSEKKAISACRQRFWVRKIESEVEVYLKIVKPKNMC</sequence>
<dbReference type="Proteomes" id="UP000192906">
    <property type="component" value="Unassembled WGS sequence"/>
</dbReference>
<accession>A0A1X7DH76</accession>
<dbReference type="Pfam" id="PF13524">
    <property type="entry name" value="Glyco_trans_1_2"/>
    <property type="match status" value="1"/>
</dbReference>
<dbReference type="AlphaFoldDB" id="A0A1X7DH76"/>
<organism evidence="2 3">
    <name type="scientific">Desulfovibrio gilichinskyi</name>
    <dbReference type="NCBI Taxonomy" id="1519643"/>
    <lineage>
        <taxon>Bacteria</taxon>
        <taxon>Pseudomonadati</taxon>
        <taxon>Thermodesulfobacteriota</taxon>
        <taxon>Desulfovibrionia</taxon>
        <taxon>Desulfovibrionales</taxon>
        <taxon>Desulfovibrionaceae</taxon>
        <taxon>Desulfovibrio</taxon>
    </lineage>
</organism>
<dbReference type="STRING" id="1519643.SAMN06295933_1907"/>
<dbReference type="Gene3D" id="3.40.50.2000">
    <property type="entry name" value="Glycogen Phosphorylase B"/>
    <property type="match status" value="1"/>
</dbReference>
<dbReference type="SUPFAM" id="SSF53756">
    <property type="entry name" value="UDP-Glycosyltransferase/glycogen phosphorylase"/>
    <property type="match status" value="1"/>
</dbReference>
<proteinExistence type="predicted"/>
<reference evidence="3" key="1">
    <citation type="submission" date="2017-04" db="EMBL/GenBank/DDBJ databases">
        <authorList>
            <person name="Varghese N."/>
            <person name="Submissions S."/>
        </authorList>
    </citation>
    <scope>NUCLEOTIDE SEQUENCE [LARGE SCALE GENOMIC DNA]</scope>
    <source>
        <strain evidence="3">K3S</strain>
    </source>
</reference>
<evidence type="ECO:0000313" key="3">
    <source>
        <dbReference type="Proteomes" id="UP000192906"/>
    </source>
</evidence>
<dbReference type="EMBL" id="FWZU01000003">
    <property type="protein sequence ID" value="SMF15552.1"/>
    <property type="molecule type" value="Genomic_DNA"/>
</dbReference>
<evidence type="ECO:0000313" key="2">
    <source>
        <dbReference type="EMBL" id="SMF15552.1"/>
    </source>
</evidence>
<keyword evidence="3" id="KW-1185">Reference proteome</keyword>
<name>A0A1X7DH76_9BACT</name>
<feature type="domain" description="Spore protein YkvP/CgeB glycosyl transferase-like" evidence="1">
    <location>
        <begin position="158"/>
        <end position="271"/>
    </location>
</feature>
<dbReference type="GO" id="GO:0016740">
    <property type="term" value="F:transferase activity"/>
    <property type="evidence" value="ECO:0007669"/>
    <property type="project" value="UniProtKB-KW"/>
</dbReference>
<dbReference type="InterPro" id="IPR055259">
    <property type="entry name" value="YkvP/CgeB_Glyco_trans-like"/>
</dbReference>